<name>A0A1I5WA79_9RHOB</name>
<reference evidence="1 2" key="1">
    <citation type="submission" date="2016-10" db="EMBL/GenBank/DDBJ databases">
        <authorList>
            <person name="de Groot N.N."/>
        </authorList>
    </citation>
    <scope>NUCLEOTIDE SEQUENCE [LARGE SCALE GENOMIC DNA]</scope>
    <source>
        <strain evidence="1 2">DSM 19547</strain>
    </source>
</reference>
<protein>
    <submittedName>
        <fullName evidence="1">5-methylcytosine-specific restriction enzyme subunit McrC</fullName>
    </submittedName>
</protein>
<dbReference type="STRING" id="441119.SAMN04488047_14219"/>
<dbReference type="PANTHER" id="PTHR38733">
    <property type="entry name" value="PROTEIN MCRC"/>
    <property type="match status" value="1"/>
</dbReference>
<evidence type="ECO:0000313" key="1">
    <source>
        <dbReference type="EMBL" id="SFQ16643.1"/>
    </source>
</evidence>
<organism evidence="1 2">
    <name type="scientific">Tranquillimonas alkanivorans</name>
    <dbReference type="NCBI Taxonomy" id="441119"/>
    <lineage>
        <taxon>Bacteria</taxon>
        <taxon>Pseudomonadati</taxon>
        <taxon>Pseudomonadota</taxon>
        <taxon>Alphaproteobacteria</taxon>
        <taxon>Rhodobacterales</taxon>
        <taxon>Roseobacteraceae</taxon>
        <taxon>Tranquillimonas</taxon>
    </lineage>
</organism>
<sequence length="424" mass="48507">MFTEKRIIEVEERGRQYFRRRELVDHLGHSLILPETRELKAIEFKDVADGFNLVTLGVIGYLPLTRSITLNIVPKFPIDNLWTMLNVGGETYSRILPTIRRYQKTEKTAPIYLLARSFCHYLRGALSAGFARSYYPRTTAGYYQPRVEFGRTISQYLSRGNPVETVSTVYEFGLDSSINQIVKAGCLHFSKIIPATKEWEDERRLLQTAIETLRRVTAREPNEEEFYLHETVSLRLQRNYEGLLHVYQLLLTGGGIAFSFESSGSELPSFLFNLEDIFERFVRQTFVDALRKEKISVLDGNKRQGKLFEDSKTYPIKPDIVFRRGKNDVIGLGEVKYKPKVKEADRYQIISHVTAARAPVGILISPTNNGESQRLDRLGRIATGAQFYHYRIDLGGDIRAAQDKMVKDIQSLFPAPAEAAEFSS</sequence>
<dbReference type="InterPro" id="IPR019292">
    <property type="entry name" value="McrC"/>
</dbReference>
<dbReference type="OrthoDB" id="307209at2"/>
<proteinExistence type="predicted"/>
<dbReference type="Proteomes" id="UP000199356">
    <property type="component" value="Unassembled WGS sequence"/>
</dbReference>
<dbReference type="AlphaFoldDB" id="A0A1I5WA79"/>
<dbReference type="EMBL" id="FOXA01000042">
    <property type="protein sequence ID" value="SFQ16643.1"/>
    <property type="molecule type" value="Genomic_DNA"/>
</dbReference>
<evidence type="ECO:0000313" key="2">
    <source>
        <dbReference type="Proteomes" id="UP000199356"/>
    </source>
</evidence>
<dbReference type="Pfam" id="PF10117">
    <property type="entry name" value="McrBC"/>
    <property type="match status" value="1"/>
</dbReference>
<keyword evidence="2" id="KW-1185">Reference proteome</keyword>
<dbReference type="PANTHER" id="PTHR38733:SF1">
    <property type="entry name" value="TYPE IV METHYL-DIRECTED RESTRICTION ENZYME ECOKMCRBC"/>
    <property type="match status" value="1"/>
</dbReference>
<gene>
    <name evidence="1" type="ORF">SAMN04488047_14219</name>
</gene>
<accession>A0A1I5WA79</accession>
<dbReference type="RefSeq" id="WP_093425642.1">
    <property type="nucleotide sequence ID" value="NZ_FOXA01000042.1"/>
</dbReference>